<name>A0A7J0DL26_9ERIC</name>
<evidence type="ECO:0000313" key="2">
    <source>
        <dbReference type="EMBL" id="GFS36379.1"/>
    </source>
</evidence>
<comment type="caution">
    <text evidence="2">The sequence shown here is derived from an EMBL/GenBank/DDBJ whole genome shotgun (WGS) entry which is preliminary data.</text>
</comment>
<dbReference type="OrthoDB" id="1746441at2759"/>
<keyword evidence="3" id="KW-1185">Reference proteome</keyword>
<protein>
    <submittedName>
        <fullName evidence="2">Uncharacterized protein</fullName>
    </submittedName>
</protein>
<keyword evidence="1" id="KW-1133">Transmembrane helix</keyword>
<gene>
    <name evidence="2" type="ORF">Acr_00g0045650</name>
</gene>
<proteinExistence type="predicted"/>
<dbReference type="EMBL" id="BJWL01000249">
    <property type="protein sequence ID" value="GFS36379.1"/>
    <property type="molecule type" value="Genomic_DNA"/>
</dbReference>
<organism evidence="2 3">
    <name type="scientific">Actinidia rufa</name>
    <dbReference type="NCBI Taxonomy" id="165716"/>
    <lineage>
        <taxon>Eukaryota</taxon>
        <taxon>Viridiplantae</taxon>
        <taxon>Streptophyta</taxon>
        <taxon>Embryophyta</taxon>
        <taxon>Tracheophyta</taxon>
        <taxon>Spermatophyta</taxon>
        <taxon>Magnoliopsida</taxon>
        <taxon>eudicotyledons</taxon>
        <taxon>Gunneridae</taxon>
        <taxon>Pentapetalae</taxon>
        <taxon>asterids</taxon>
        <taxon>Ericales</taxon>
        <taxon>Actinidiaceae</taxon>
        <taxon>Actinidia</taxon>
    </lineage>
</organism>
<keyword evidence="1" id="KW-0812">Transmembrane</keyword>
<sequence length="92" mass="10020">MKFYISESGIKRVTISSAVASGGNGGGGRRLSHRTVLLAVLMLAIILPFLFVRIAFVVLESSTVCSSSLECMRWRFFGEGDSFPVSVLIQFT</sequence>
<evidence type="ECO:0000313" key="3">
    <source>
        <dbReference type="Proteomes" id="UP000585474"/>
    </source>
</evidence>
<accession>A0A7J0DL26</accession>
<reference evidence="3" key="1">
    <citation type="submission" date="2019-07" db="EMBL/GenBank/DDBJ databases">
        <title>De Novo Assembly of kiwifruit Actinidia rufa.</title>
        <authorList>
            <person name="Sugita-Konishi S."/>
            <person name="Sato K."/>
            <person name="Mori E."/>
            <person name="Abe Y."/>
            <person name="Kisaki G."/>
            <person name="Hamano K."/>
            <person name="Suezawa K."/>
            <person name="Otani M."/>
            <person name="Fukuda T."/>
            <person name="Manabe T."/>
            <person name="Gomi K."/>
            <person name="Tabuchi M."/>
            <person name="Akimitsu K."/>
            <person name="Kataoka I."/>
        </authorList>
    </citation>
    <scope>NUCLEOTIDE SEQUENCE [LARGE SCALE GENOMIC DNA]</scope>
    <source>
        <strain evidence="3">cv. Fuchu</strain>
    </source>
</reference>
<keyword evidence="1" id="KW-0472">Membrane</keyword>
<feature type="transmembrane region" description="Helical" evidence="1">
    <location>
        <begin position="36"/>
        <end position="59"/>
    </location>
</feature>
<evidence type="ECO:0000256" key="1">
    <source>
        <dbReference type="SAM" id="Phobius"/>
    </source>
</evidence>
<dbReference type="Proteomes" id="UP000585474">
    <property type="component" value="Unassembled WGS sequence"/>
</dbReference>
<dbReference type="AlphaFoldDB" id="A0A7J0DL26"/>